<evidence type="ECO:0000256" key="1">
    <source>
        <dbReference type="SAM" id="MobiDB-lite"/>
    </source>
</evidence>
<organism evidence="2 3">
    <name type="scientific">Phytophthora fragariae</name>
    <dbReference type="NCBI Taxonomy" id="53985"/>
    <lineage>
        <taxon>Eukaryota</taxon>
        <taxon>Sar</taxon>
        <taxon>Stramenopiles</taxon>
        <taxon>Oomycota</taxon>
        <taxon>Peronosporomycetes</taxon>
        <taxon>Peronosporales</taxon>
        <taxon>Peronosporaceae</taxon>
        <taxon>Phytophthora</taxon>
    </lineage>
</organism>
<feature type="region of interest" description="Disordered" evidence="1">
    <location>
        <begin position="188"/>
        <end position="218"/>
    </location>
</feature>
<dbReference type="AlphaFoldDB" id="A0A6A3V596"/>
<comment type="caution">
    <text evidence="2">The sequence shown here is derived from an EMBL/GenBank/DDBJ whole genome shotgun (WGS) entry which is preliminary data.</text>
</comment>
<gene>
    <name evidence="2" type="ORF">PF005_g31319</name>
</gene>
<name>A0A6A3V596_9STRA</name>
<accession>A0A6A3V596</accession>
<protein>
    <submittedName>
        <fullName evidence="2">Uncharacterized protein</fullName>
    </submittedName>
</protein>
<keyword evidence="3" id="KW-1185">Reference proteome</keyword>
<dbReference type="Proteomes" id="UP000433483">
    <property type="component" value="Unassembled WGS sequence"/>
</dbReference>
<dbReference type="EMBL" id="QXGB01006218">
    <property type="protein sequence ID" value="KAE9161260.1"/>
    <property type="molecule type" value="Genomic_DNA"/>
</dbReference>
<proteinExistence type="predicted"/>
<evidence type="ECO:0000313" key="2">
    <source>
        <dbReference type="EMBL" id="KAE9161260.1"/>
    </source>
</evidence>
<feature type="region of interest" description="Disordered" evidence="1">
    <location>
        <begin position="77"/>
        <end position="140"/>
    </location>
</feature>
<reference evidence="2 3" key="1">
    <citation type="submission" date="2018-08" db="EMBL/GenBank/DDBJ databases">
        <title>Genomic investigation of the strawberry pathogen Phytophthora fragariae indicates pathogenicity is determined by transcriptional variation in three key races.</title>
        <authorList>
            <person name="Adams T.M."/>
            <person name="Armitage A.D."/>
            <person name="Sobczyk M.K."/>
            <person name="Bates H.J."/>
            <person name="Dunwell J.M."/>
            <person name="Nellist C.F."/>
            <person name="Harrison R.J."/>
        </authorList>
    </citation>
    <scope>NUCLEOTIDE SEQUENCE [LARGE SCALE GENOMIC DNA]</scope>
    <source>
        <strain evidence="2 3">NOV-27</strain>
    </source>
</reference>
<feature type="compositionally biased region" description="Low complexity" evidence="1">
    <location>
        <begin position="109"/>
        <end position="118"/>
    </location>
</feature>
<evidence type="ECO:0000313" key="3">
    <source>
        <dbReference type="Proteomes" id="UP000433483"/>
    </source>
</evidence>
<sequence length="244" mass="26039">MLMSDFTGPFVAPDFDSLTNVAYAAPTLFQMLRDSAFVLGAFEMERLCDWDLKSWLRAIRVVQEPLTILAGSVKQAATSPATDQDAPGLSAGPAQTSTITPSPLPRYQSSVDSDSSLESPKRMPMNRPPRAMQLSAAPVRTEVTKPAEEVLPKALTDFIIKLMQTTVMSTAHADTAAISTAARPHEAADVAMESVSSRSSTKSRARRADEDPDDLFDLDVGAPRTAAAITTATAGGVSRVHLCS</sequence>